<evidence type="ECO:0000256" key="1">
    <source>
        <dbReference type="SAM" id="MobiDB-lite"/>
    </source>
</evidence>
<dbReference type="Proteomes" id="UP000609651">
    <property type="component" value="Unassembled WGS sequence"/>
</dbReference>
<gene>
    <name evidence="2" type="ORF">LzC2_01320</name>
</gene>
<feature type="compositionally biased region" description="Acidic residues" evidence="1">
    <location>
        <begin position="857"/>
        <end position="871"/>
    </location>
</feature>
<proteinExistence type="predicted"/>
<organism evidence="2 3">
    <name type="scientific">Alienimonas chondri</name>
    <dbReference type="NCBI Taxonomy" id="2681879"/>
    <lineage>
        <taxon>Bacteria</taxon>
        <taxon>Pseudomonadati</taxon>
        <taxon>Planctomycetota</taxon>
        <taxon>Planctomycetia</taxon>
        <taxon>Planctomycetales</taxon>
        <taxon>Planctomycetaceae</taxon>
        <taxon>Alienimonas</taxon>
    </lineage>
</organism>
<reference evidence="2 3" key="1">
    <citation type="journal article" date="2020" name="Syst. Appl. Microbiol.">
        <title>Alienimonas chondri sp. nov., a novel planctomycete isolated from the biofilm of the red alga Chondrus crispus.</title>
        <authorList>
            <person name="Vitorino I."/>
            <person name="Albuquerque L."/>
            <person name="Wiegand S."/>
            <person name="Kallscheuer N."/>
            <person name="da Costa M.S."/>
            <person name="Lobo-da-Cunha A."/>
            <person name="Jogler C."/>
            <person name="Lage O.M."/>
        </authorList>
    </citation>
    <scope>NUCLEOTIDE SEQUENCE [LARGE SCALE GENOMIC DNA]</scope>
    <source>
        <strain evidence="2 3">LzC2</strain>
    </source>
</reference>
<dbReference type="EMBL" id="WTPX01000002">
    <property type="protein sequence ID" value="NNJ24083.1"/>
    <property type="molecule type" value="Genomic_DNA"/>
</dbReference>
<keyword evidence="3" id="KW-1185">Reference proteome</keyword>
<comment type="caution">
    <text evidence="2">The sequence shown here is derived from an EMBL/GenBank/DDBJ whole genome shotgun (WGS) entry which is preliminary data.</text>
</comment>
<accession>A0ABX1V9L4</accession>
<protein>
    <submittedName>
        <fullName evidence="2">Uncharacterized protein</fullName>
    </submittedName>
</protein>
<dbReference type="PROSITE" id="PS51257">
    <property type="entry name" value="PROKAR_LIPOPROTEIN"/>
    <property type="match status" value="1"/>
</dbReference>
<feature type="region of interest" description="Disordered" evidence="1">
    <location>
        <begin position="842"/>
        <end position="871"/>
    </location>
</feature>
<sequence>MIATPSRTVVASLIALVAAGCGGDPEQGEPSVIEANIAEAAAAEATAEKSRPRKPIKRVLYAGPTLGVIHHRWRDELAQTEERFARWATAERGEQVDPPALPPLEPVPGQQFPALLPPPGDLLTDEQFEQDFQRFWADQVAVWTAEHPLTEDEALLLDEVGKLGLEGAEERNAAIAAAADRIRETGTDDPLVQAHLAWESTRGIAVESVTKEVAKEFADVVEALFAAEAPPWFLHRVAYWRLRVVQPAGLEDEGHALESAGDGLEAFAASLTPDSEVLAQHPLAPHFLLNAARDVAGLYPDDPEGQPVNRAADHMSVSVGGLYTLNALSSGAEAGGDPYAFHCFAGETFLETAWDARGDGMANQVVAGAWDVFGQRIAMAAQHLHAAFLHRPDLSPASTKLISVAMAGGGRLSPIAWFRWAVAAKIDHWDAYMAIANAMHPKWGGSFDILVSISAETLREDLEDTVVPNAGWEIARQIADSGDDFAAPADGPWRTLLEDQTGRFLELAATVEPGFRLHHFQSNRARALFEEMADLGMSKERTAMLRVWPDDGTDLRRFLDGYRRSWVLGPLLAADGSAAESANRLAAAFEEEADPIDSADLPALFEDVQSVLESVNGDDGDAETIREWAGEVRLLLAWRQAYDEDRSFSLPIDEDLSGFRCPAEYVTVEEGETGGIATLSGSGRNTPYLSPLVAFPRPIVIYVSISPERDESTPTRSVGIGVGRGIWPANPGELDSSDGGLWGIARDPQTDSGWLAWQPLPHQDPSARVFGTSGEAPFYPLQTMVRPDDVVCCLNHRYMVRTQRRGPSEIGRFKLGSVSYAQEPQRFRIQKIYVEGRSDFTLPSSFTEVPEPLQSEPEPDEASPDEQESTG</sequence>
<dbReference type="RefSeq" id="WP_171182636.1">
    <property type="nucleotide sequence ID" value="NZ_WTPX01000002.1"/>
</dbReference>
<evidence type="ECO:0000313" key="3">
    <source>
        <dbReference type="Proteomes" id="UP000609651"/>
    </source>
</evidence>
<evidence type="ECO:0000313" key="2">
    <source>
        <dbReference type="EMBL" id="NNJ24083.1"/>
    </source>
</evidence>
<name>A0ABX1V9L4_9PLAN</name>